<reference evidence="1 2" key="1">
    <citation type="submission" date="2017-02" db="EMBL/GenBank/DDBJ databases">
        <title>Pseudoalteromonas ulvae TC14 Genome.</title>
        <authorList>
            <person name="Molmeret M."/>
        </authorList>
    </citation>
    <scope>NUCLEOTIDE SEQUENCE [LARGE SCALE GENOMIC DNA]</scope>
    <source>
        <strain evidence="1">TC14</strain>
    </source>
</reference>
<gene>
    <name evidence="1" type="ORF">B1199_17415</name>
</gene>
<keyword evidence="2" id="KW-1185">Reference proteome</keyword>
<evidence type="ECO:0000313" key="2">
    <source>
        <dbReference type="Proteomes" id="UP000194841"/>
    </source>
</evidence>
<accession>A0A244CLH6</accession>
<dbReference type="Proteomes" id="UP000194841">
    <property type="component" value="Unassembled WGS sequence"/>
</dbReference>
<dbReference type="EMBL" id="MWPV01000006">
    <property type="protein sequence ID" value="OUL56444.1"/>
    <property type="molecule type" value="Genomic_DNA"/>
</dbReference>
<comment type="caution">
    <text evidence="1">The sequence shown here is derived from an EMBL/GenBank/DDBJ whole genome shotgun (WGS) entry which is preliminary data.</text>
</comment>
<organism evidence="1 2">
    <name type="scientific">Pseudoalteromonas ulvae</name>
    <dbReference type="NCBI Taxonomy" id="107327"/>
    <lineage>
        <taxon>Bacteria</taxon>
        <taxon>Pseudomonadati</taxon>
        <taxon>Pseudomonadota</taxon>
        <taxon>Gammaproteobacteria</taxon>
        <taxon>Alteromonadales</taxon>
        <taxon>Pseudoalteromonadaceae</taxon>
        <taxon>Pseudoalteromonas</taxon>
    </lineage>
</organism>
<sequence>MNKNRYFYAAPYLAHQAKLFVLSTDNHLYCEYNHENDPAIYSVQVDQETFVAADFKWADEQAVIEVDYASAVATAQQYQQHWFDNYLAQQLRYEECE</sequence>
<dbReference type="AlphaFoldDB" id="A0A244CLH6"/>
<protein>
    <submittedName>
        <fullName evidence="1">Uncharacterized protein</fullName>
    </submittedName>
</protein>
<proteinExistence type="predicted"/>
<dbReference type="RefSeq" id="WP_086745415.1">
    <property type="nucleotide sequence ID" value="NZ_MWPV01000006.1"/>
</dbReference>
<name>A0A244CLH6_PSEDV</name>
<evidence type="ECO:0000313" key="1">
    <source>
        <dbReference type="EMBL" id="OUL56444.1"/>
    </source>
</evidence>